<comment type="caution">
    <text evidence="5">The sequence shown here is derived from an EMBL/GenBank/DDBJ whole genome shotgun (WGS) entry which is preliminary data.</text>
</comment>
<keyword evidence="1" id="KW-0479">Metal-binding</keyword>
<dbReference type="PANTHER" id="PTHR45953">
    <property type="entry name" value="IDURONATE 2-SULFATASE"/>
    <property type="match status" value="1"/>
</dbReference>
<dbReference type="EMBL" id="SIRE01000007">
    <property type="protein sequence ID" value="TBL79507.1"/>
    <property type="molecule type" value="Genomic_DNA"/>
</dbReference>
<dbReference type="Proteomes" id="UP000293142">
    <property type="component" value="Unassembled WGS sequence"/>
</dbReference>
<sequence>MRAVVVLFDSLNRHMLPPYGGSGVHAPNFERLARHCVTFDNAWVGSMPCMPARRDLHTGRYNFLHRSWGPLEPFDDSFVTMLKNSGVYTHLVSDHYHYWEAGGATYHTQYNSWEFCRGQEGDPWKGEVGDPDIPEHVGSFEGHRGALFRQDWINRTYMQGEAGHPQTQTFAQGLEFIHTNAVEDNWLLQIEAFDPHEPFFSPQTYKDLYPHEYAGKHFDWPAYKRVTETPEEAEHCRYEYKALLSMCDASLGRLLDTFDKLDLWKDTMLIVSADHGFLLGEHDWWAKNTMPLYNEIARIPFFIWDPRTGRSGVRNNSLVQWIDVAPTLLQAYGLAAAPDMRGVSLAETLEDGRAARSAVLFGYHGAHVNCTDGRHVYMKAPERADNKPLYNYTLMPANMGSMFGVKELQHIELQEPFGFTKGVRTLKIPAATYIGAHGMGTLLYDIEADPGQNAPIADEATERLMRRRLTELMREHEAPVEQYERLGLTAQASQAAVFAETNASAQTAAATHTEAAGGASAAPDGTGSSADVTTADAVSKLGGTAEPAPDITKGSDGF</sequence>
<accession>A0A4Q9DRS0</accession>
<dbReference type="GO" id="GO:0008484">
    <property type="term" value="F:sulfuric ester hydrolase activity"/>
    <property type="evidence" value="ECO:0007669"/>
    <property type="project" value="TreeGrafter"/>
</dbReference>
<feature type="compositionally biased region" description="Low complexity" evidence="3">
    <location>
        <begin position="509"/>
        <end position="530"/>
    </location>
</feature>
<dbReference type="AlphaFoldDB" id="A0A4Q9DRS0"/>
<reference evidence="5 6" key="1">
    <citation type="submission" date="2019-02" db="EMBL/GenBank/DDBJ databases">
        <title>Paenibacillus sp. nov., isolated from surface-sterilized tissue of Thalictrum simplex L.</title>
        <authorList>
            <person name="Tuo L."/>
        </authorList>
    </citation>
    <scope>NUCLEOTIDE SEQUENCE [LARGE SCALE GENOMIC DNA]</scope>
    <source>
        <strain evidence="5 6">N2SHLJ1</strain>
    </source>
</reference>
<feature type="domain" description="Sulfatase N-terminal" evidence="4">
    <location>
        <begin position="4"/>
        <end position="333"/>
    </location>
</feature>
<dbReference type="GO" id="GO:0046872">
    <property type="term" value="F:metal ion binding"/>
    <property type="evidence" value="ECO:0007669"/>
    <property type="project" value="UniProtKB-KW"/>
</dbReference>
<dbReference type="CDD" id="cd16148">
    <property type="entry name" value="sulfatase_like"/>
    <property type="match status" value="1"/>
</dbReference>
<dbReference type="Gene3D" id="3.40.720.10">
    <property type="entry name" value="Alkaline Phosphatase, subunit A"/>
    <property type="match status" value="1"/>
</dbReference>
<evidence type="ECO:0000259" key="4">
    <source>
        <dbReference type="Pfam" id="PF00884"/>
    </source>
</evidence>
<keyword evidence="6" id="KW-1185">Reference proteome</keyword>
<feature type="region of interest" description="Disordered" evidence="3">
    <location>
        <begin position="509"/>
        <end position="558"/>
    </location>
</feature>
<keyword evidence="2" id="KW-0378">Hydrolase</keyword>
<organism evidence="5 6">
    <name type="scientific">Paenibacillus thalictri</name>
    <dbReference type="NCBI Taxonomy" id="2527873"/>
    <lineage>
        <taxon>Bacteria</taxon>
        <taxon>Bacillati</taxon>
        <taxon>Bacillota</taxon>
        <taxon>Bacilli</taxon>
        <taxon>Bacillales</taxon>
        <taxon>Paenibacillaceae</taxon>
        <taxon>Paenibacillus</taxon>
    </lineage>
</organism>
<protein>
    <submittedName>
        <fullName evidence="5">Sulfatase</fullName>
    </submittedName>
</protein>
<dbReference type="InterPro" id="IPR017850">
    <property type="entry name" value="Alkaline_phosphatase_core_sf"/>
</dbReference>
<gene>
    <name evidence="5" type="ORF">EYB31_11400</name>
</gene>
<dbReference type="SUPFAM" id="SSF53649">
    <property type="entry name" value="Alkaline phosphatase-like"/>
    <property type="match status" value="1"/>
</dbReference>
<dbReference type="PANTHER" id="PTHR45953:SF1">
    <property type="entry name" value="IDURONATE 2-SULFATASE"/>
    <property type="match status" value="1"/>
</dbReference>
<evidence type="ECO:0000256" key="3">
    <source>
        <dbReference type="SAM" id="MobiDB-lite"/>
    </source>
</evidence>
<evidence type="ECO:0000313" key="6">
    <source>
        <dbReference type="Proteomes" id="UP000293142"/>
    </source>
</evidence>
<dbReference type="InterPro" id="IPR000917">
    <property type="entry name" value="Sulfatase_N"/>
</dbReference>
<dbReference type="GO" id="GO:0005737">
    <property type="term" value="C:cytoplasm"/>
    <property type="evidence" value="ECO:0007669"/>
    <property type="project" value="TreeGrafter"/>
</dbReference>
<dbReference type="RefSeq" id="WP_131013453.1">
    <property type="nucleotide sequence ID" value="NZ_SIRE01000007.1"/>
</dbReference>
<evidence type="ECO:0000313" key="5">
    <source>
        <dbReference type="EMBL" id="TBL79507.1"/>
    </source>
</evidence>
<proteinExistence type="predicted"/>
<evidence type="ECO:0000256" key="2">
    <source>
        <dbReference type="ARBA" id="ARBA00022801"/>
    </source>
</evidence>
<dbReference type="Pfam" id="PF00884">
    <property type="entry name" value="Sulfatase"/>
    <property type="match status" value="1"/>
</dbReference>
<name>A0A4Q9DRS0_9BACL</name>
<evidence type="ECO:0000256" key="1">
    <source>
        <dbReference type="ARBA" id="ARBA00022723"/>
    </source>
</evidence>
<dbReference type="OrthoDB" id="9762324at2"/>